<sequence length="390" mass="42731">MARRKTAYARRTETLRKKALELSTLCGVPVALVCAPADAGAGAGTRVVWESEASVLDRYRGACAAKTRARHTHRSYLEAELGKEKAKLARVRPGALADWDDALNDMTLDEAREVLQTVDAALRAAGDRMAALGLPAEGQAELPLAPGDGDDASSDDATGVPQQLGPENVEHAGFQMQMVPCQGGDNDVGMLEQLLWDDRYGLERVGGNYDVGAIEDVGAIDAGYGDNNADCGWPDLTMCYTDDGSTGAVLPAGYYYPEFVDGTLAPEHYSSQAATGGDYIDTLPLDYPMGTDQNFTNLDNSYTLQWQAEEFQRSDTNCSMDENYTYLDNSYTAQWRAEEFQRSDTNSSMDENYTYLDNSYTMQWQAEAFQRSDTSTGHYQHQHSDPETPS</sequence>
<evidence type="ECO:0000313" key="1">
    <source>
        <dbReference type="EnsemblPlants" id="AVESA.00010b.r2.7CG0694620.1.CDS.1"/>
    </source>
</evidence>
<dbReference type="EnsemblPlants" id="AVESA.00010b.r2.7CG0694620.1">
    <property type="protein sequence ID" value="AVESA.00010b.r2.7CG0694620.1.CDS.1"/>
    <property type="gene ID" value="AVESA.00010b.r2.7CG0694620"/>
</dbReference>
<dbReference type="Proteomes" id="UP001732700">
    <property type="component" value="Chromosome 7C"/>
</dbReference>
<reference evidence="1" key="1">
    <citation type="submission" date="2021-05" db="EMBL/GenBank/DDBJ databases">
        <authorList>
            <person name="Scholz U."/>
            <person name="Mascher M."/>
            <person name="Fiebig A."/>
        </authorList>
    </citation>
    <scope>NUCLEOTIDE SEQUENCE [LARGE SCALE GENOMIC DNA]</scope>
</reference>
<accession>A0ACD6A3F5</accession>
<keyword evidence="2" id="KW-1185">Reference proteome</keyword>
<protein>
    <submittedName>
        <fullName evidence="1">Uncharacterized protein</fullName>
    </submittedName>
</protein>
<reference evidence="1" key="2">
    <citation type="submission" date="2025-09" db="UniProtKB">
        <authorList>
            <consortium name="EnsemblPlants"/>
        </authorList>
    </citation>
    <scope>IDENTIFICATION</scope>
</reference>
<evidence type="ECO:0000313" key="2">
    <source>
        <dbReference type="Proteomes" id="UP001732700"/>
    </source>
</evidence>
<proteinExistence type="predicted"/>
<organism evidence="1 2">
    <name type="scientific">Avena sativa</name>
    <name type="common">Oat</name>
    <dbReference type="NCBI Taxonomy" id="4498"/>
    <lineage>
        <taxon>Eukaryota</taxon>
        <taxon>Viridiplantae</taxon>
        <taxon>Streptophyta</taxon>
        <taxon>Embryophyta</taxon>
        <taxon>Tracheophyta</taxon>
        <taxon>Spermatophyta</taxon>
        <taxon>Magnoliopsida</taxon>
        <taxon>Liliopsida</taxon>
        <taxon>Poales</taxon>
        <taxon>Poaceae</taxon>
        <taxon>BOP clade</taxon>
        <taxon>Pooideae</taxon>
        <taxon>Poodae</taxon>
        <taxon>Poeae</taxon>
        <taxon>Poeae Chloroplast Group 1 (Aveneae type)</taxon>
        <taxon>Aveninae</taxon>
        <taxon>Avena</taxon>
    </lineage>
</organism>
<name>A0ACD6A3F5_AVESA</name>